<feature type="transmembrane region" description="Helical" evidence="8">
    <location>
        <begin position="89"/>
        <end position="110"/>
    </location>
</feature>
<keyword evidence="3 8" id="KW-0812">Transmembrane</keyword>
<dbReference type="GO" id="GO:0016872">
    <property type="term" value="F:intramolecular lyase activity"/>
    <property type="evidence" value="ECO:0007669"/>
    <property type="project" value="InterPro"/>
</dbReference>
<evidence type="ECO:0000256" key="7">
    <source>
        <dbReference type="ARBA" id="ARBA00023235"/>
    </source>
</evidence>
<dbReference type="Proteomes" id="UP000182719">
    <property type="component" value="Unassembled WGS sequence"/>
</dbReference>
<dbReference type="EMBL" id="FOAP01000023">
    <property type="protein sequence ID" value="SEM79323.1"/>
    <property type="molecule type" value="Genomic_DNA"/>
</dbReference>
<protein>
    <submittedName>
        <fullName evidence="9">Lycopene cyclase domain-containing protein</fullName>
    </submittedName>
</protein>
<feature type="transmembrane region" description="Helical" evidence="8">
    <location>
        <begin position="12"/>
        <end position="32"/>
    </location>
</feature>
<dbReference type="InterPro" id="IPR017825">
    <property type="entry name" value="Lycopene_cyclase_dom"/>
</dbReference>
<name>A0A1H8B937_STIAU</name>
<reference evidence="10" key="1">
    <citation type="submission" date="2016-10" db="EMBL/GenBank/DDBJ databases">
        <authorList>
            <person name="Varghese N."/>
            <person name="Submissions S."/>
        </authorList>
    </citation>
    <scope>NUCLEOTIDE SEQUENCE [LARGE SCALE GENOMIC DNA]</scope>
    <source>
        <strain evidence="10">DSM 17044</strain>
    </source>
</reference>
<organism evidence="9 10">
    <name type="scientific">Stigmatella aurantiaca</name>
    <dbReference type="NCBI Taxonomy" id="41"/>
    <lineage>
        <taxon>Bacteria</taxon>
        <taxon>Pseudomonadati</taxon>
        <taxon>Myxococcota</taxon>
        <taxon>Myxococcia</taxon>
        <taxon>Myxococcales</taxon>
        <taxon>Cystobacterineae</taxon>
        <taxon>Archangiaceae</taxon>
        <taxon>Stigmatella</taxon>
    </lineage>
</organism>
<accession>A0A1H8B937</accession>
<evidence type="ECO:0000313" key="10">
    <source>
        <dbReference type="Proteomes" id="UP000182719"/>
    </source>
</evidence>
<evidence type="ECO:0000256" key="2">
    <source>
        <dbReference type="ARBA" id="ARBA00004829"/>
    </source>
</evidence>
<dbReference type="AlphaFoldDB" id="A0A1H8B937"/>
<evidence type="ECO:0000256" key="5">
    <source>
        <dbReference type="ARBA" id="ARBA00022989"/>
    </source>
</evidence>
<evidence type="ECO:0000256" key="3">
    <source>
        <dbReference type="ARBA" id="ARBA00022692"/>
    </source>
</evidence>
<keyword evidence="4" id="KW-0125">Carotenoid biosynthesis</keyword>
<gene>
    <name evidence="9" type="ORF">SAMN05444354_12347</name>
</gene>
<keyword evidence="10" id="KW-1185">Reference proteome</keyword>
<evidence type="ECO:0000256" key="4">
    <source>
        <dbReference type="ARBA" id="ARBA00022746"/>
    </source>
</evidence>
<sequence>MSGLMEGRWAYLIHLLGWGLPVILMQLGVLFFHYRERSWAVLRAVLPPAFIIGVYLSVADHLAIAAGIWNFGEGKHLGVYVGMVPLEEVLFFLMTSVLVSLGLSLFTALVNRREARVP</sequence>
<keyword evidence="6 8" id="KW-0472">Membrane</keyword>
<feature type="transmembrane region" description="Helical" evidence="8">
    <location>
        <begin position="44"/>
        <end position="69"/>
    </location>
</feature>
<dbReference type="GO" id="GO:0045436">
    <property type="term" value="F:lycopene beta cyclase activity"/>
    <property type="evidence" value="ECO:0007669"/>
    <property type="project" value="UniProtKB-ARBA"/>
</dbReference>
<dbReference type="GO" id="GO:0016020">
    <property type="term" value="C:membrane"/>
    <property type="evidence" value="ECO:0007669"/>
    <property type="project" value="UniProtKB-SubCell"/>
</dbReference>
<keyword evidence="5 8" id="KW-1133">Transmembrane helix</keyword>
<comment type="subcellular location">
    <subcellularLocation>
        <location evidence="1">Membrane</location>
        <topology evidence="1">Multi-pass membrane protein</topology>
    </subcellularLocation>
</comment>
<keyword evidence="7" id="KW-0413">Isomerase</keyword>
<evidence type="ECO:0000256" key="1">
    <source>
        <dbReference type="ARBA" id="ARBA00004141"/>
    </source>
</evidence>
<evidence type="ECO:0000256" key="6">
    <source>
        <dbReference type="ARBA" id="ARBA00023136"/>
    </source>
</evidence>
<dbReference type="NCBIfam" id="TIGR03462">
    <property type="entry name" value="CarR_dom_SF"/>
    <property type="match status" value="1"/>
</dbReference>
<evidence type="ECO:0000256" key="8">
    <source>
        <dbReference type="SAM" id="Phobius"/>
    </source>
</evidence>
<comment type="pathway">
    <text evidence="2">Carotenoid biosynthesis.</text>
</comment>
<proteinExistence type="predicted"/>
<evidence type="ECO:0000313" key="9">
    <source>
        <dbReference type="EMBL" id="SEM79323.1"/>
    </source>
</evidence>
<dbReference type="GO" id="GO:0016117">
    <property type="term" value="P:carotenoid biosynthetic process"/>
    <property type="evidence" value="ECO:0007669"/>
    <property type="project" value="UniProtKB-KW"/>
</dbReference>